<dbReference type="Pfam" id="PF13378">
    <property type="entry name" value="MR_MLE_C"/>
    <property type="match status" value="1"/>
</dbReference>
<protein>
    <submittedName>
        <fullName evidence="3">O-succinylbenzoate synthase</fullName>
    </submittedName>
</protein>
<dbReference type="InterPro" id="IPR029017">
    <property type="entry name" value="Enolase-like_N"/>
</dbReference>
<dbReference type="GO" id="GO:0016854">
    <property type="term" value="F:racemase and epimerase activity"/>
    <property type="evidence" value="ECO:0007669"/>
    <property type="project" value="UniProtKB-ARBA"/>
</dbReference>
<dbReference type="PANTHER" id="PTHR48073:SF5">
    <property type="entry name" value="O-SUCCINYLBENZOATE SYNTHASE"/>
    <property type="match status" value="1"/>
</dbReference>
<dbReference type="EMBL" id="AUZY01012903">
    <property type="protein sequence ID" value="EQD27286.1"/>
    <property type="molecule type" value="Genomic_DNA"/>
</dbReference>
<dbReference type="SUPFAM" id="SSF51604">
    <property type="entry name" value="Enolase C-terminal domain-like"/>
    <property type="match status" value="1"/>
</dbReference>
<comment type="caution">
    <text evidence="3">The sequence shown here is derived from an EMBL/GenBank/DDBJ whole genome shotgun (WGS) entry which is preliminary data.</text>
</comment>
<dbReference type="GO" id="GO:0046872">
    <property type="term" value="F:metal ion binding"/>
    <property type="evidence" value="ECO:0007669"/>
    <property type="project" value="UniProtKB-KW"/>
</dbReference>
<dbReference type="AlphaFoldDB" id="T0XWU2"/>
<feature type="non-terminal residue" evidence="3">
    <location>
        <position position="181"/>
    </location>
</feature>
<reference evidence="3" key="2">
    <citation type="journal article" date="2014" name="ISME J.">
        <title>Microbial stratification in low pH oxic and suboxic macroscopic growths along an acid mine drainage.</title>
        <authorList>
            <person name="Mendez-Garcia C."/>
            <person name="Mesa V."/>
            <person name="Sprenger R.R."/>
            <person name="Richter M."/>
            <person name="Diez M.S."/>
            <person name="Solano J."/>
            <person name="Bargiela R."/>
            <person name="Golyshina O.V."/>
            <person name="Manteca A."/>
            <person name="Ramos J.L."/>
            <person name="Gallego J.R."/>
            <person name="Llorente I."/>
            <person name="Martins Dos Santos V.A."/>
            <person name="Jensen O.N."/>
            <person name="Pelaez A.I."/>
            <person name="Sanchez J."/>
            <person name="Ferrer M."/>
        </authorList>
    </citation>
    <scope>NUCLEOTIDE SEQUENCE</scope>
</reference>
<keyword evidence="1" id="KW-0479">Metal-binding</keyword>
<dbReference type="InterPro" id="IPR029065">
    <property type="entry name" value="Enolase_C-like"/>
</dbReference>
<dbReference type="PANTHER" id="PTHR48073">
    <property type="entry name" value="O-SUCCINYLBENZOATE SYNTHASE-RELATED"/>
    <property type="match status" value="1"/>
</dbReference>
<dbReference type="InterPro" id="IPR013342">
    <property type="entry name" value="Mandelate_racemase_C"/>
</dbReference>
<dbReference type="Pfam" id="PF02746">
    <property type="entry name" value="MR_MLE_N"/>
    <property type="match status" value="1"/>
</dbReference>
<gene>
    <name evidence="3" type="ORF">B1B_19212</name>
</gene>
<dbReference type="Gene3D" id="3.20.20.120">
    <property type="entry name" value="Enolase-like C-terminal domain"/>
    <property type="match status" value="1"/>
</dbReference>
<dbReference type="InterPro" id="IPR036849">
    <property type="entry name" value="Enolase-like_C_sf"/>
</dbReference>
<evidence type="ECO:0000259" key="2">
    <source>
        <dbReference type="SMART" id="SM00922"/>
    </source>
</evidence>
<dbReference type="InterPro" id="IPR013341">
    <property type="entry name" value="Mandelate_racemase_N_dom"/>
</dbReference>
<feature type="domain" description="Mandelate racemase/muconate lactonizing enzyme C-terminal" evidence="2">
    <location>
        <begin position="65"/>
        <end position="158"/>
    </location>
</feature>
<evidence type="ECO:0000256" key="1">
    <source>
        <dbReference type="ARBA" id="ARBA00022723"/>
    </source>
</evidence>
<sequence>MPETTPERFLTAAGTYRGHPMAKATVEMALWDLSARVLRTPLCRLLGGRDRPIPVGVSVGLEASPQALVDQVTAYRTAGYGRIKLKVTPRKDEAYVAQVRRTFPDIPLWIDANQAYALEDLSRLARWAARYRVQLIEQPFPEDRLVWHARLARRLRQPTRLCLDESVTGPGRLEEALALRA</sequence>
<reference evidence="3" key="1">
    <citation type="submission" date="2013-08" db="EMBL/GenBank/DDBJ databases">
        <authorList>
            <person name="Mendez C."/>
            <person name="Richter M."/>
            <person name="Ferrer M."/>
            <person name="Sanchez J."/>
        </authorList>
    </citation>
    <scope>NUCLEOTIDE SEQUENCE</scope>
</reference>
<dbReference type="SMART" id="SM00922">
    <property type="entry name" value="MR_MLE"/>
    <property type="match status" value="1"/>
</dbReference>
<dbReference type="SUPFAM" id="SSF54826">
    <property type="entry name" value="Enolase N-terminal domain-like"/>
    <property type="match status" value="1"/>
</dbReference>
<name>T0XWU2_9ZZZZ</name>
<dbReference type="SFLD" id="SFLDS00001">
    <property type="entry name" value="Enolase"/>
    <property type="match status" value="1"/>
</dbReference>
<evidence type="ECO:0000313" key="3">
    <source>
        <dbReference type="EMBL" id="EQD27286.1"/>
    </source>
</evidence>
<dbReference type="Gene3D" id="3.30.390.10">
    <property type="entry name" value="Enolase-like, N-terminal domain"/>
    <property type="match status" value="1"/>
</dbReference>
<organism evidence="3">
    <name type="scientific">mine drainage metagenome</name>
    <dbReference type="NCBI Taxonomy" id="410659"/>
    <lineage>
        <taxon>unclassified sequences</taxon>
        <taxon>metagenomes</taxon>
        <taxon>ecological metagenomes</taxon>
    </lineage>
</organism>
<accession>T0XWU2</accession>
<proteinExistence type="predicted"/>